<dbReference type="SUPFAM" id="SSF48403">
    <property type="entry name" value="Ankyrin repeat"/>
    <property type="match status" value="1"/>
</dbReference>
<keyword evidence="11 15" id="KW-0472">Membrane</keyword>
<gene>
    <name evidence="17" type="ORF">GSLYS_00021852001</name>
</gene>
<keyword evidence="6 15" id="KW-0812">Transmembrane</keyword>
<comment type="subcellular location">
    <subcellularLocation>
        <location evidence="1">Cell membrane</location>
        <topology evidence="1">Multi-pass membrane protein</topology>
    </subcellularLocation>
</comment>
<dbReference type="GO" id="GO:0098703">
    <property type="term" value="P:calcium ion import across plasma membrane"/>
    <property type="evidence" value="ECO:0007669"/>
    <property type="project" value="TreeGrafter"/>
</dbReference>
<dbReference type="PROSITE" id="PS50297">
    <property type="entry name" value="ANK_REP_REGION"/>
    <property type="match status" value="3"/>
</dbReference>
<evidence type="ECO:0000313" key="18">
    <source>
        <dbReference type="Proteomes" id="UP001497497"/>
    </source>
</evidence>
<name>A0AAV2IRW2_LYMST</name>
<feature type="repeat" description="ANK" evidence="13">
    <location>
        <begin position="280"/>
        <end position="312"/>
    </location>
</feature>
<keyword evidence="8" id="KW-0106">Calcium</keyword>
<keyword evidence="5" id="KW-0107">Calcium channel</keyword>
<keyword evidence="18" id="KW-1185">Reference proteome</keyword>
<protein>
    <recommendedName>
        <fullName evidence="16">Ion transport domain-containing protein</fullName>
    </recommendedName>
</protein>
<feature type="compositionally biased region" description="Basic residues" evidence="14">
    <location>
        <begin position="895"/>
        <end position="905"/>
    </location>
</feature>
<dbReference type="InterPro" id="IPR005821">
    <property type="entry name" value="Ion_trans_dom"/>
</dbReference>
<feature type="region of interest" description="Disordered" evidence="14">
    <location>
        <begin position="783"/>
        <end position="804"/>
    </location>
</feature>
<evidence type="ECO:0000256" key="12">
    <source>
        <dbReference type="ARBA" id="ARBA00023303"/>
    </source>
</evidence>
<dbReference type="PANTHER" id="PTHR10582:SF33">
    <property type="entry name" value="TRANSIENT RECEPTOR POTENTIAL CHANNEL PYREXIA"/>
    <property type="match status" value="1"/>
</dbReference>
<proteinExistence type="predicted"/>
<evidence type="ECO:0000256" key="4">
    <source>
        <dbReference type="ARBA" id="ARBA00022568"/>
    </source>
</evidence>
<feature type="repeat" description="ANK" evidence="13">
    <location>
        <begin position="179"/>
        <end position="211"/>
    </location>
</feature>
<evidence type="ECO:0000256" key="8">
    <source>
        <dbReference type="ARBA" id="ARBA00022837"/>
    </source>
</evidence>
<evidence type="ECO:0000259" key="16">
    <source>
        <dbReference type="Pfam" id="PF00520"/>
    </source>
</evidence>
<evidence type="ECO:0000256" key="3">
    <source>
        <dbReference type="ARBA" id="ARBA00022475"/>
    </source>
</evidence>
<evidence type="ECO:0000256" key="13">
    <source>
        <dbReference type="PROSITE-ProRule" id="PRU00023"/>
    </source>
</evidence>
<dbReference type="PROSITE" id="PS50088">
    <property type="entry name" value="ANK_REPEAT"/>
    <property type="match status" value="3"/>
</dbReference>
<evidence type="ECO:0000256" key="6">
    <source>
        <dbReference type="ARBA" id="ARBA00022692"/>
    </source>
</evidence>
<dbReference type="InterPro" id="IPR002110">
    <property type="entry name" value="Ankyrin_rpt"/>
</dbReference>
<dbReference type="GO" id="GO:0005886">
    <property type="term" value="C:plasma membrane"/>
    <property type="evidence" value="ECO:0007669"/>
    <property type="project" value="UniProtKB-SubCell"/>
</dbReference>
<keyword evidence="2" id="KW-0813">Transport</keyword>
<keyword evidence="3" id="KW-1003">Cell membrane</keyword>
<dbReference type="AlphaFoldDB" id="A0AAV2IRW2"/>
<evidence type="ECO:0000256" key="11">
    <source>
        <dbReference type="ARBA" id="ARBA00023136"/>
    </source>
</evidence>
<feature type="compositionally biased region" description="Basic residues" evidence="14">
    <location>
        <begin position="1"/>
        <end position="10"/>
    </location>
</feature>
<evidence type="ECO:0000256" key="15">
    <source>
        <dbReference type="SAM" id="Phobius"/>
    </source>
</evidence>
<evidence type="ECO:0000256" key="5">
    <source>
        <dbReference type="ARBA" id="ARBA00022673"/>
    </source>
</evidence>
<organism evidence="17 18">
    <name type="scientific">Lymnaea stagnalis</name>
    <name type="common">Great pond snail</name>
    <name type="synonym">Helix stagnalis</name>
    <dbReference type="NCBI Taxonomy" id="6523"/>
    <lineage>
        <taxon>Eukaryota</taxon>
        <taxon>Metazoa</taxon>
        <taxon>Spiralia</taxon>
        <taxon>Lophotrochozoa</taxon>
        <taxon>Mollusca</taxon>
        <taxon>Gastropoda</taxon>
        <taxon>Heterobranchia</taxon>
        <taxon>Euthyneura</taxon>
        <taxon>Panpulmonata</taxon>
        <taxon>Hygrophila</taxon>
        <taxon>Lymnaeoidea</taxon>
        <taxon>Lymnaeidae</taxon>
        <taxon>Lymnaea</taxon>
    </lineage>
</organism>
<feature type="transmembrane region" description="Helical" evidence="15">
    <location>
        <begin position="446"/>
        <end position="464"/>
    </location>
</feature>
<feature type="compositionally biased region" description="Basic and acidic residues" evidence="14">
    <location>
        <begin position="82"/>
        <end position="102"/>
    </location>
</feature>
<evidence type="ECO:0000256" key="10">
    <source>
        <dbReference type="ARBA" id="ARBA00023065"/>
    </source>
</evidence>
<feature type="transmembrane region" description="Helical" evidence="15">
    <location>
        <begin position="527"/>
        <end position="545"/>
    </location>
</feature>
<evidence type="ECO:0000256" key="1">
    <source>
        <dbReference type="ARBA" id="ARBA00004651"/>
    </source>
</evidence>
<dbReference type="SMART" id="SM00248">
    <property type="entry name" value="ANK"/>
    <property type="match status" value="6"/>
</dbReference>
<evidence type="ECO:0000256" key="7">
    <source>
        <dbReference type="ARBA" id="ARBA00022737"/>
    </source>
</evidence>
<dbReference type="EMBL" id="CAXITT010001408">
    <property type="protein sequence ID" value="CAL1548535.1"/>
    <property type="molecule type" value="Genomic_DNA"/>
</dbReference>
<accession>A0AAV2IRW2</accession>
<sequence length="978" mass="112345">MDPRKRHRKGQIVPGEDNQGFQMDDQGEKEDMAGSPKKSSNDKRPSGDPVLNDISFIANVRAGAVRWKNYATTRRVKKPLSRHQDHYKLVENSEKGDDDSRRMIAGLGLDDNFKPSSSQENGLGKSDGKDKKMTDDINQALIQYFSKLGQSEKENETINLEFVETLLKSGADINCTDRWGQTILHEVARSWHIDVAKYVIENGADVNKGDKYGRTALHVAAAVDYPEMVNLLIEKKANMEAKTEGEGQTPIYYAAKNDAVHSLKALVKKNCRFRRIKDYKGRSPIHVAAELDRSETAKLLLELEAPVYYCDNEGSRAITWMINKMAPVARDALSQFHLTDRPNRKQYFYLNYLVRDKESDLEGKAQTPSCSVHDLLPLHIAVGLRQYDLVSHVVFKRLLDVMWDRYGRLWAWINLLVNFMYIMLWTVIGIVVEYDKRHIYDLPDDGWRIFLFVFAALLTFYQIYEEVMEFKRSQNVHTEWENKRTADIEKDLKYCHPRWPEEEKYLKSEIGEVEKLKPKYFSDPWNIFDWLCYICLLACMATHIADIISHSEILARAHIRLMAVTIILLWLRLMKNARAFSQLGRPFIVMLGHILTDCARFIFLYLEFYIPYCAAFWMIFGGTKKTAIDSTEEVTVSGYTYPGELIFSMFRLTLVDDYDYDTMQQIDSIMADILVGTWFMLSAILSLNLFIALLSDTFQRVYDNAQANAVMQRAIFLLNTWEGMSKSSKDGFLKYIDEHCKPLKEEYDDDMTVSGEDDLKKVTIQIKEDMDNLQEMFKLQFGDPRSSLTDEDNTDSSGKGTRRSLVTVDHFESKVDKIQESFESLKTQQHDIAVKIQADVSTVKSMLRQLLNKGSPKKEVAINQSQDFTDAAFQQGIEDNLFNSHQPSEHTPLTKLKKKKRKPRSKTPNLDIDTFDENSTAQTSLHSHTLLEVSPYSPAFFPNPSNTMETHVFDVVLSPRPESAQLSATDTDGNFTNC</sequence>
<evidence type="ECO:0000256" key="9">
    <source>
        <dbReference type="ARBA" id="ARBA00022989"/>
    </source>
</evidence>
<feature type="region of interest" description="Disordered" evidence="14">
    <location>
        <begin position="881"/>
        <end position="915"/>
    </location>
</feature>
<dbReference type="Proteomes" id="UP001497497">
    <property type="component" value="Unassembled WGS sequence"/>
</dbReference>
<dbReference type="Pfam" id="PF00520">
    <property type="entry name" value="Ion_trans"/>
    <property type="match status" value="1"/>
</dbReference>
<comment type="caution">
    <text evidence="17">The sequence shown here is derived from an EMBL/GenBank/DDBJ whole genome shotgun (WGS) entry which is preliminary data.</text>
</comment>
<feature type="repeat" description="ANK" evidence="13">
    <location>
        <begin position="212"/>
        <end position="244"/>
    </location>
</feature>
<keyword evidence="10" id="KW-0406">Ion transport</keyword>
<feature type="region of interest" description="Disordered" evidence="14">
    <location>
        <begin position="1"/>
        <end position="50"/>
    </location>
</feature>
<keyword evidence="9 15" id="KW-1133">Transmembrane helix</keyword>
<keyword evidence="4" id="KW-0109">Calcium transport</keyword>
<feature type="transmembrane region" description="Helical" evidence="15">
    <location>
        <begin position="673"/>
        <end position="694"/>
    </location>
</feature>
<feature type="transmembrane region" description="Helical" evidence="15">
    <location>
        <begin position="409"/>
        <end position="434"/>
    </location>
</feature>
<dbReference type="Pfam" id="PF12796">
    <property type="entry name" value="Ank_2"/>
    <property type="match status" value="2"/>
</dbReference>
<keyword evidence="7" id="KW-0677">Repeat</keyword>
<keyword evidence="13" id="KW-0040">ANK repeat</keyword>
<dbReference type="PANTHER" id="PTHR10582">
    <property type="entry name" value="TRANSIENT RECEPTOR POTENTIAL ION CHANNEL PROTEIN"/>
    <property type="match status" value="1"/>
</dbReference>
<evidence type="ECO:0000256" key="14">
    <source>
        <dbReference type="SAM" id="MobiDB-lite"/>
    </source>
</evidence>
<dbReference type="InterPro" id="IPR024862">
    <property type="entry name" value="TRPV"/>
</dbReference>
<feature type="transmembrane region" description="Helical" evidence="15">
    <location>
        <begin position="557"/>
        <end position="574"/>
    </location>
</feature>
<dbReference type="GO" id="GO:0005262">
    <property type="term" value="F:calcium channel activity"/>
    <property type="evidence" value="ECO:0007669"/>
    <property type="project" value="UniProtKB-KW"/>
</dbReference>
<dbReference type="InterPro" id="IPR036770">
    <property type="entry name" value="Ankyrin_rpt-contain_sf"/>
</dbReference>
<feature type="domain" description="Ion transport" evidence="16">
    <location>
        <begin position="475"/>
        <end position="705"/>
    </location>
</feature>
<feature type="region of interest" description="Disordered" evidence="14">
    <location>
        <begin position="77"/>
        <end position="132"/>
    </location>
</feature>
<evidence type="ECO:0000313" key="17">
    <source>
        <dbReference type="EMBL" id="CAL1548535.1"/>
    </source>
</evidence>
<evidence type="ECO:0000256" key="2">
    <source>
        <dbReference type="ARBA" id="ARBA00022448"/>
    </source>
</evidence>
<keyword evidence="12" id="KW-0407">Ion channel</keyword>
<dbReference type="Gene3D" id="1.25.40.20">
    <property type="entry name" value="Ankyrin repeat-containing domain"/>
    <property type="match status" value="1"/>
</dbReference>
<reference evidence="17 18" key="1">
    <citation type="submission" date="2024-04" db="EMBL/GenBank/DDBJ databases">
        <authorList>
            <consortium name="Genoscope - CEA"/>
            <person name="William W."/>
        </authorList>
    </citation>
    <scope>NUCLEOTIDE SEQUENCE [LARGE SCALE GENOMIC DNA]</scope>
</reference>